<feature type="region of interest" description="Disordered" evidence="1">
    <location>
        <begin position="1"/>
        <end position="33"/>
    </location>
</feature>
<dbReference type="Proteomes" id="UP001462640">
    <property type="component" value="Unassembled WGS sequence"/>
</dbReference>
<comment type="caution">
    <text evidence="2">The sequence shown here is derived from an EMBL/GenBank/DDBJ whole genome shotgun (WGS) entry which is preliminary data.</text>
</comment>
<dbReference type="RefSeq" id="WP_269632017.1">
    <property type="nucleotide sequence ID" value="NZ_JBDPZC010000001.1"/>
</dbReference>
<evidence type="ECO:0000313" key="3">
    <source>
        <dbReference type="Proteomes" id="UP001462640"/>
    </source>
</evidence>
<sequence>MSNSTRLRLSTTSVRSLSSSEVGQVAGADGGPTGNTSLSNAYCGPCPSNNPCQTNYCPPPATATCPPATTNCPAPTTNVTKGWCI</sequence>
<dbReference type="EMBL" id="JBDPZC010000001">
    <property type="protein sequence ID" value="MEO3711615.1"/>
    <property type="molecule type" value="Genomic_DNA"/>
</dbReference>
<proteinExistence type="predicted"/>
<accession>A0ABV0G987</accession>
<evidence type="ECO:0000313" key="2">
    <source>
        <dbReference type="EMBL" id="MEO3711615.1"/>
    </source>
</evidence>
<protein>
    <submittedName>
        <fullName evidence="2">Uncharacterized protein</fullName>
    </submittedName>
</protein>
<organism evidence="2 3">
    <name type="scientific">Roseateles flavus</name>
    <dbReference type="NCBI Taxonomy" id="3149041"/>
    <lineage>
        <taxon>Bacteria</taxon>
        <taxon>Pseudomonadati</taxon>
        <taxon>Pseudomonadota</taxon>
        <taxon>Betaproteobacteria</taxon>
        <taxon>Burkholderiales</taxon>
        <taxon>Sphaerotilaceae</taxon>
        <taxon>Roseateles</taxon>
    </lineage>
</organism>
<evidence type="ECO:0000256" key="1">
    <source>
        <dbReference type="SAM" id="MobiDB-lite"/>
    </source>
</evidence>
<feature type="compositionally biased region" description="Low complexity" evidence="1">
    <location>
        <begin position="1"/>
        <end position="20"/>
    </location>
</feature>
<name>A0ABV0G987_9BURK</name>
<gene>
    <name evidence="2" type="ORF">ABDJ40_02405</name>
</gene>
<reference evidence="2 3" key="1">
    <citation type="submission" date="2024-05" db="EMBL/GenBank/DDBJ databases">
        <title>Roseateles sp. 2.12 16S ribosomal RNA gene Genome sequencing and assembly.</title>
        <authorList>
            <person name="Woo H."/>
        </authorList>
    </citation>
    <scope>NUCLEOTIDE SEQUENCE [LARGE SCALE GENOMIC DNA]</scope>
    <source>
        <strain evidence="2 3">2.12</strain>
    </source>
</reference>
<keyword evidence="3" id="KW-1185">Reference proteome</keyword>